<dbReference type="RefSeq" id="WP_200590410.1">
    <property type="nucleotide sequence ID" value="NZ_JAEPBG010000001.1"/>
</dbReference>
<feature type="domain" description="Beta-lactamase-related" evidence="1">
    <location>
        <begin position="46"/>
        <end position="396"/>
    </location>
</feature>
<dbReference type="Pfam" id="PF00144">
    <property type="entry name" value="Beta-lactamase"/>
    <property type="match status" value="1"/>
</dbReference>
<keyword evidence="3" id="KW-1185">Reference proteome</keyword>
<name>A0A934W4A6_9BURK</name>
<evidence type="ECO:0000313" key="3">
    <source>
        <dbReference type="Proteomes" id="UP000622890"/>
    </source>
</evidence>
<dbReference type="PANTHER" id="PTHR46825">
    <property type="entry name" value="D-ALANYL-D-ALANINE-CARBOXYPEPTIDASE/ENDOPEPTIDASE AMPH"/>
    <property type="match status" value="1"/>
</dbReference>
<dbReference type="InterPro" id="IPR050491">
    <property type="entry name" value="AmpC-like"/>
</dbReference>
<dbReference type="Gene3D" id="3.40.710.10">
    <property type="entry name" value="DD-peptidase/beta-lactamase superfamily"/>
    <property type="match status" value="1"/>
</dbReference>
<evidence type="ECO:0000259" key="1">
    <source>
        <dbReference type="Pfam" id="PF00144"/>
    </source>
</evidence>
<dbReference type="InterPro" id="IPR001466">
    <property type="entry name" value="Beta-lactam-related"/>
</dbReference>
<proteinExistence type="predicted"/>
<dbReference type="PANTHER" id="PTHR46825:SF9">
    <property type="entry name" value="BETA-LACTAMASE-RELATED DOMAIN-CONTAINING PROTEIN"/>
    <property type="match status" value="1"/>
</dbReference>
<organism evidence="2 3">
    <name type="scientific">Noviherbaspirillum pedocola</name>
    <dbReference type="NCBI Taxonomy" id="2801341"/>
    <lineage>
        <taxon>Bacteria</taxon>
        <taxon>Pseudomonadati</taxon>
        <taxon>Pseudomonadota</taxon>
        <taxon>Betaproteobacteria</taxon>
        <taxon>Burkholderiales</taxon>
        <taxon>Oxalobacteraceae</taxon>
        <taxon>Noviherbaspirillum</taxon>
    </lineage>
</organism>
<reference evidence="2" key="1">
    <citation type="submission" date="2021-01" db="EMBL/GenBank/DDBJ databases">
        <title>Genome sequence of strain Noviherbaspirillum sp. DKR-6.</title>
        <authorList>
            <person name="Chaudhary D.K."/>
        </authorList>
    </citation>
    <scope>NUCLEOTIDE SEQUENCE</scope>
    <source>
        <strain evidence="2">DKR-6</strain>
    </source>
</reference>
<dbReference type="SUPFAM" id="SSF56601">
    <property type="entry name" value="beta-lactamase/transpeptidase-like"/>
    <property type="match status" value="1"/>
</dbReference>
<evidence type="ECO:0000313" key="2">
    <source>
        <dbReference type="EMBL" id="MBK4733677.1"/>
    </source>
</evidence>
<dbReference type="EMBL" id="JAEPBG010000001">
    <property type="protein sequence ID" value="MBK4733677.1"/>
    <property type="molecule type" value="Genomic_DNA"/>
</dbReference>
<dbReference type="InterPro" id="IPR012338">
    <property type="entry name" value="Beta-lactam/transpept-like"/>
</dbReference>
<protein>
    <submittedName>
        <fullName evidence="2">Beta-lactamase family protein</fullName>
    </submittedName>
</protein>
<dbReference type="Proteomes" id="UP000622890">
    <property type="component" value="Unassembled WGS sequence"/>
</dbReference>
<sequence>MQIFAKIRSGIALAAVCCVSLPPGCDGGTNNDRALTEKLTERIPSVMQAAMRRHDVPGAAIAIAYKGAILFNQGYGYADRDAKTTVTSDTAFRVAGVSQAITAAAILKLYENELPAALDYPVFGAKGILPDSAFPEFAVRRDARMANIRLRDLLQHTSGWGIDGYDPQFDLVNIARAMGVTPPASARTVVAYMLQNRSLGVNPGTRVQYSNFGYNILGRVIEYKSGRSYAQAVRELVLTPAGASGMFIAGSTLAERKPSESLYYDNPLAATVRAQDGSGDTGPEAYYGYHFPSMDAHGGWAGTPADLVRFALAATETESAAALFKEKTVTLMSKADARFADARYGLGWEVWNRDGVAMLEHGGALETGSYAFVQTRADGWTWAIAFNRLPVTGSDNLTLDAMNRDLGQIQSDLAAAIVATIEKE</sequence>
<gene>
    <name evidence="2" type="ORF">JJB74_03525</name>
</gene>
<comment type="caution">
    <text evidence="2">The sequence shown here is derived from an EMBL/GenBank/DDBJ whole genome shotgun (WGS) entry which is preliminary data.</text>
</comment>
<accession>A0A934W4A6</accession>
<dbReference type="AlphaFoldDB" id="A0A934W4A6"/>